<accession>A0A2N5U1W5</accession>
<comment type="caution">
    <text evidence="2">The sequence shown here is derived from an EMBL/GenBank/DDBJ whole genome shotgun (WGS) entry which is preliminary data.</text>
</comment>
<evidence type="ECO:0000313" key="3">
    <source>
        <dbReference type="Proteomes" id="UP000235392"/>
    </source>
</evidence>
<sequence>MSTNTKPSNVNTQSTNPNTGNNTQSPTSLVTVTPHVWAQMQRLLALLPAQPNAKHSLAKVDQSPNPVGQSFTVPNVVVSPPPCFTIDNQEDDDNLPNLDKNDPKDGRGINQASNPLTPSVIAEKEELACPIITPTSIVNEQEPTPPLIVINIEKYNFGTGRPLDPPPSSRFTSMDHLFQFCQSWARSHGYAIFKLNSHPGKNVYIKCD</sequence>
<evidence type="ECO:0000313" key="2">
    <source>
        <dbReference type="EMBL" id="PLW31739.1"/>
    </source>
</evidence>
<dbReference type="AlphaFoldDB" id="A0A2N5U1W5"/>
<protein>
    <submittedName>
        <fullName evidence="2">Uncharacterized protein</fullName>
    </submittedName>
</protein>
<evidence type="ECO:0000256" key="1">
    <source>
        <dbReference type="SAM" id="MobiDB-lite"/>
    </source>
</evidence>
<dbReference type="Proteomes" id="UP000235392">
    <property type="component" value="Unassembled WGS sequence"/>
</dbReference>
<proteinExistence type="predicted"/>
<feature type="region of interest" description="Disordered" evidence="1">
    <location>
        <begin position="1"/>
        <end position="28"/>
    </location>
</feature>
<reference evidence="2 3" key="1">
    <citation type="submission" date="2017-11" db="EMBL/GenBank/DDBJ databases">
        <title>De novo assembly and phasing of dikaryotic genomes from two isolates of Puccinia coronata f. sp. avenae, the causal agent of oat crown rust.</title>
        <authorList>
            <person name="Miller M.E."/>
            <person name="Zhang Y."/>
            <person name="Omidvar V."/>
            <person name="Sperschneider J."/>
            <person name="Schwessinger B."/>
            <person name="Raley C."/>
            <person name="Palmer J.M."/>
            <person name="Garnica D."/>
            <person name="Upadhyaya N."/>
            <person name="Rathjen J."/>
            <person name="Taylor J.M."/>
            <person name="Park R.F."/>
            <person name="Dodds P.N."/>
            <person name="Hirsch C.D."/>
            <person name="Kianian S.F."/>
            <person name="Figueroa M."/>
        </authorList>
    </citation>
    <scope>NUCLEOTIDE SEQUENCE [LARGE SCALE GENOMIC DNA]</scope>
    <source>
        <strain evidence="2">12SD80</strain>
    </source>
</reference>
<feature type="region of interest" description="Disordered" evidence="1">
    <location>
        <begin position="82"/>
        <end position="116"/>
    </location>
</feature>
<gene>
    <name evidence="2" type="ORF">PCASD_15645</name>
</gene>
<dbReference type="EMBL" id="PGCI01000261">
    <property type="protein sequence ID" value="PLW31739.1"/>
    <property type="molecule type" value="Genomic_DNA"/>
</dbReference>
<organism evidence="2 3">
    <name type="scientific">Puccinia coronata f. sp. avenae</name>
    <dbReference type="NCBI Taxonomy" id="200324"/>
    <lineage>
        <taxon>Eukaryota</taxon>
        <taxon>Fungi</taxon>
        <taxon>Dikarya</taxon>
        <taxon>Basidiomycota</taxon>
        <taxon>Pucciniomycotina</taxon>
        <taxon>Pucciniomycetes</taxon>
        <taxon>Pucciniales</taxon>
        <taxon>Pucciniaceae</taxon>
        <taxon>Puccinia</taxon>
    </lineage>
</organism>
<name>A0A2N5U1W5_9BASI</name>